<sequence length="261" mass="27495">MAAEDWSTPIPELVQLGERLAAARREQGLSLEDLADRLRLGTEQLAALETGDHRHLPEAVFVVAQAKRVAGTLGIDVSQQISDLQQSRLMRLGRSPVARPPLQRKLRTPPAPARRSGPPGWLWAVLVLLGGGAVAVAALQGRLPVPMAAGVPTAAPSPGQATASGQPAAPAPAPATPRPAPDQLLLESRQPSWLEVRTAAGETLFRGTFTGAKRFPLDSGLRVLAGRPDLVTASAGTLPPQTLGRIDQVVWRTFRATPAAP</sequence>
<dbReference type="PANTHER" id="PTHR34475">
    <property type="match status" value="1"/>
</dbReference>
<dbReference type="InterPro" id="IPR010982">
    <property type="entry name" value="Lambda_DNA-bd_dom_sf"/>
</dbReference>
<accession>A0ABX5FAV6</accession>
<keyword evidence="4" id="KW-1185">Reference proteome</keyword>
<dbReference type="CDD" id="cd00093">
    <property type="entry name" value="HTH_XRE"/>
    <property type="match status" value="1"/>
</dbReference>
<evidence type="ECO:0000259" key="2">
    <source>
        <dbReference type="PROSITE" id="PS50943"/>
    </source>
</evidence>
<reference evidence="3 4" key="1">
    <citation type="submission" date="2018-02" db="EMBL/GenBank/DDBJ databases">
        <authorList>
            <person name="Moore K."/>
            <person name="Momper L."/>
        </authorList>
    </citation>
    <scope>NUCLEOTIDE SEQUENCE [LARGE SCALE GENOMIC DNA]</scope>
    <source>
        <strain evidence="3 4">CCALA 015</strain>
    </source>
</reference>
<reference evidence="3 4" key="2">
    <citation type="submission" date="2018-03" db="EMBL/GenBank/DDBJ databases">
        <title>The ancient ancestry and fast evolution of plastids.</title>
        <authorList>
            <person name="Moore K.R."/>
            <person name="Magnabosco C."/>
            <person name="Momper L."/>
            <person name="Gold D.A."/>
            <person name="Bosak T."/>
            <person name="Fournier G.P."/>
        </authorList>
    </citation>
    <scope>NUCLEOTIDE SEQUENCE [LARGE SCALE GENOMIC DNA]</scope>
    <source>
        <strain evidence="3 4">CCALA 015</strain>
    </source>
</reference>
<dbReference type="Gene3D" id="1.10.260.40">
    <property type="entry name" value="lambda repressor-like DNA-binding domains"/>
    <property type="match status" value="1"/>
</dbReference>
<dbReference type="InterPro" id="IPR001387">
    <property type="entry name" value="Cro/C1-type_HTH"/>
</dbReference>
<feature type="compositionally biased region" description="Low complexity" evidence="1">
    <location>
        <begin position="158"/>
        <end position="168"/>
    </location>
</feature>
<dbReference type="Pfam" id="PF13413">
    <property type="entry name" value="HTH_25"/>
    <property type="match status" value="1"/>
</dbReference>
<name>A0ABX5FAV6_9CHRO</name>
<organism evidence="3 4">
    <name type="scientific">Aphanothece cf. minutissima CCALA 015</name>
    <dbReference type="NCBI Taxonomy" id="2107695"/>
    <lineage>
        <taxon>Bacteria</taxon>
        <taxon>Bacillati</taxon>
        <taxon>Cyanobacteriota</taxon>
        <taxon>Cyanophyceae</taxon>
        <taxon>Oscillatoriophycideae</taxon>
        <taxon>Chroococcales</taxon>
        <taxon>Aphanothecaceae</taxon>
        <taxon>Aphanothece</taxon>
    </lineage>
</organism>
<dbReference type="EMBL" id="PVWP01000003">
    <property type="protein sequence ID" value="PSB38315.1"/>
    <property type="molecule type" value="Genomic_DNA"/>
</dbReference>
<proteinExistence type="predicted"/>
<comment type="caution">
    <text evidence="3">The sequence shown here is derived from an EMBL/GenBank/DDBJ whole genome shotgun (WGS) entry which is preliminary data.</text>
</comment>
<dbReference type="PROSITE" id="PS50943">
    <property type="entry name" value="HTH_CROC1"/>
    <property type="match status" value="1"/>
</dbReference>
<evidence type="ECO:0000313" key="3">
    <source>
        <dbReference type="EMBL" id="PSB38315.1"/>
    </source>
</evidence>
<dbReference type="RefSeq" id="WP_106220430.1">
    <property type="nucleotide sequence ID" value="NZ_PVWP01000003.1"/>
</dbReference>
<feature type="region of interest" description="Disordered" evidence="1">
    <location>
        <begin position="153"/>
        <end position="179"/>
    </location>
</feature>
<dbReference type="PANTHER" id="PTHR34475:SF1">
    <property type="entry name" value="CYTOSKELETON PROTEIN RODZ"/>
    <property type="match status" value="1"/>
</dbReference>
<dbReference type="SMART" id="SM00530">
    <property type="entry name" value="HTH_XRE"/>
    <property type="match status" value="1"/>
</dbReference>
<evidence type="ECO:0000313" key="4">
    <source>
        <dbReference type="Proteomes" id="UP000238218"/>
    </source>
</evidence>
<dbReference type="Proteomes" id="UP000238218">
    <property type="component" value="Unassembled WGS sequence"/>
</dbReference>
<dbReference type="InterPro" id="IPR050400">
    <property type="entry name" value="Bact_Cytoskel_RodZ"/>
</dbReference>
<protein>
    <recommendedName>
        <fullName evidence="2">HTH cro/C1-type domain-containing protein</fullName>
    </recommendedName>
</protein>
<feature type="compositionally biased region" description="Pro residues" evidence="1">
    <location>
        <begin position="169"/>
        <end position="179"/>
    </location>
</feature>
<evidence type="ECO:0000256" key="1">
    <source>
        <dbReference type="SAM" id="MobiDB-lite"/>
    </source>
</evidence>
<dbReference type="SUPFAM" id="SSF47413">
    <property type="entry name" value="lambda repressor-like DNA-binding domains"/>
    <property type="match status" value="1"/>
</dbReference>
<feature type="domain" description="HTH cro/C1-type" evidence="2">
    <location>
        <begin position="20"/>
        <end position="80"/>
    </location>
</feature>
<gene>
    <name evidence="3" type="ORF">C7B81_06355</name>
</gene>